<dbReference type="Pfam" id="PF25579">
    <property type="entry name" value="TPR_TRIP12_N"/>
    <property type="match status" value="1"/>
</dbReference>
<dbReference type="SMART" id="SM00119">
    <property type="entry name" value="HECTc"/>
    <property type="match status" value="1"/>
</dbReference>
<organism evidence="9 10">
    <name type="scientific">Canna indica</name>
    <name type="common">Indian-shot</name>
    <dbReference type="NCBI Taxonomy" id="4628"/>
    <lineage>
        <taxon>Eukaryota</taxon>
        <taxon>Viridiplantae</taxon>
        <taxon>Streptophyta</taxon>
        <taxon>Embryophyta</taxon>
        <taxon>Tracheophyta</taxon>
        <taxon>Spermatophyta</taxon>
        <taxon>Magnoliopsida</taxon>
        <taxon>Liliopsida</taxon>
        <taxon>Zingiberales</taxon>
        <taxon>Cannaceae</taxon>
        <taxon>Canna</taxon>
    </lineage>
</organism>
<evidence type="ECO:0000313" key="9">
    <source>
        <dbReference type="EMBL" id="WOL06323.1"/>
    </source>
</evidence>
<dbReference type="SUPFAM" id="SSF48371">
    <property type="entry name" value="ARM repeat"/>
    <property type="match status" value="1"/>
</dbReference>
<evidence type="ECO:0000256" key="4">
    <source>
        <dbReference type="ARBA" id="ARBA00022679"/>
    </source>
</evidence>
<dbReference type="InterPro" id="IPR057948">
    <property type="entry name" value="TPR_TRIP12_N"/>
</dbReference>
<keyword evidence="4" id="KW-0808">Transferase</keyword>
<proteinExistence type="inferred from homology"/>
<dbReference type="InterPro" id="IPR016024">
    <property type="entry name" value="ARM-type_fold"/>
</dbReference>
<feature type="active site" description="Glycyl thioester intermediate" evidence="6">
    <location>
        <position position="1489"/>
    </location>
</feature>
<dbReference type="GO" id="GO:0000209">
    <property type="term" value="P:protein polyubiquitination"/>
    <property type="evidence" value="ECO:0007669"/>
    <property type="project" value="TreeGrafter"/>
</dbReference>
<comment type="catalytic activity">
    <reaction evidence="1">
        <text>S-ubiquitinyl-[E2 ubiquitin-conjugating enzyme]-L-cysteine + [acceptor protein]-L-lysine = [E2 ubiquitin-conjugating enzyme]-L-cysteine + N(6)-ubiquitinyl-[acceptor protein]-L-lysine.</text>
        <dbReference type="EC" id="2.3.2.26"/>
    </reaction>
</comment>
<protein>
    <recommendedName>
        <fullName evidence="3">HECT-type E3 ubiquitin transferase</fullName>
        <ecNumber evidence="3">2.3.2.26</ecNumber>
    </recommendedName>
</protein>
<evidence type="ECO:0000313" key="10">
    <source>
        <dbReference type="Proteomes" id="UP001327560"/>
    </source>
</evidence>
<dbReference type="Gene3D" id="1.25.10.10">
    <property type="entry name" value="Leucine-rich Repeat Variant"/>
    <property type="match status" value="1"/>
</dbReference>
<keyword evidence="10" id="KW-1185">Reference proteome</keyword>
<evidence type="ECO:0000256" key="7">
    <source>
        <dbReference type="SAM" id="MobiDB-lite"/>
    </source>
</evidence>
<dbReference type="Gene3D" id="3.30.2410.10">
    <property type="entry name" value="Hect, E3 ligase catalytic domain"/>
    <property type="match status" value="1"/>
</dbReference>
<dbReference type="InterPro" id="IPR035983">
    <property type="entry name" value="Hect_E3_ubiquitin_ligase"/>
</dbReference>
<feature type="domain" description="HECT" evidence="8">
    <location>
        <begin position="1154"/>
        <end position="1522"/>
    </location>
</feature>
<dbReference type="PANTHER" id="PTHR45670:SF10">
    <property type="entry name" value="E3 UBIQUITIN-PROTEIN LIGASE UPL4"/>
    <property type="match status" value="1"/>
</dbReference>
<feature type="compositionally biased region" description="Basic and acidic residues" evidence="7">
    <location>
        <begin position="1"/>
        <end position="19"/>
    </location>
</feature>
<evidence type="ECO:0000256" key="6">
    <source>
        <dbReference type="PROSITE-ProRule" id="PRU00104"/>
    </source>
</evidence>
<dbReference type="PROSITE" id="PS50237">
    <property type="entry name" value="HECT"/>
    <property type="match status" value="1"/>
</dbReference>
<evidence type="ECO:0000256" key="1">
    <source>
        <dbReference type="ARBA" id="ARBA00000885"/>
    </source>
</evidence>
<comment type="similarity">
    <text evidence="2">Belongs to the UPL family. K-HECT subfamily.</text>
</comment>
<evidence type="ECO:0000256" key="3">
    <source>
        <dbReference type="ARBA" id="ARBA00012485"/>
    </source>
</evidence>
<sequence>MDRGRKREAGDEPPADKRACSSSEYRPCSSATSSSPPPPSQQQHPPADSEMESSSSGRSDRGGDSGYGSCDSDDFAGGYDSRCLVGKGRLQKVLGGLVDDGSGGSAQLAALTELCEVLSFCMEDAIGYLPVETVVPPLVKLAADESNPDVMLLAIRALTYLCDAMPRSAETIARHGALPVLCGRLLAIEYLDVAEQCHQALEKISRKQPVACLQAGTINAVLTYIDFFSNSIQRVAVSTVANVCKKLPPDCSSIIMESLPTLCALLQNDDWKLVETAATCLIRVADCFSHSSKLLDELCKHEIIQKSLQLIANDGHRSLSQATYSGLISLLTKLATNSLVAVQTLFELNISRVLRRILVGSDMSHDSAYVSVEDVVQTNQICEVFKLVNQLIPADARNVQDNQIMQAKKKILVDHPNFLHQFSMDILPASVQVVNSGANTYVCYVCVSIINRIAYFSTPDMLLESVKSTNISSFLAGLLSRKDLHVLISTLETIEILMQKLPGVFLISFIKEGVVYAIDALLMQDKCSESASEHSDDQMVVREISRCLCYAFSSSKIPSSEARTCKLGKDIIHNLGKHIRNTYFDHGAENSEMGVTETLQNLKNLCRVLNDSVEGCLNNVDDLQNEENLTQILEQVMRELSLGESMSTFEFVESGIVRSLAHYLSNGKYHMGIPHDVDLPSHILAILKRFQIFSSICLSNPGQSWESMLLAVLLKKLQNALSSLDYFPVILSHGFKLRSTYTDIPARGCTMNPCLKVRFVREKEESDLSDYNNVVNVDISSSFDAVERYLWPKVSENKNRHLKEPADNHIIKLQDTTSGLSHSLEKYHIEAHTKIIDESHIPNSSEVNRSPEEFITAVSSTKQTMSGKEVVEGRTITSSPSTGSVKPKLTFSLRGKQLDWSRTLYQAVLEDQISSEFDMVVGSKFWSEVYKLTYRRVVEEKANNSQIFDCVSQSNVFLNKLGFSWQKLPFFPSLLQAELPCKIDKLIPSYDILFMLKILEGLNRFSLELLTDERVKAFADGRIDNFDDLKVVICSVPQVEFMSSKLTDKLEQQMRDPLVLSTGGFPPWFSQLVTACPFLFSFEARWKYFYLTTFGSLRNHHNSRQHTNSSSTNSINERHLYASSSRKKFKVDRNNILECAVKMMESHAQNKGPLEVEYTEEVGTGLGPTMEFYTLVSHEFQRVGFGMWREDLYNEERHSTIGDSGFVLAPFGLFPRPWSTTTGASGGVEFSEVIKKFLLLGKLVAKAIKDGRILDIPFSRAFYKIMLEQELSICDIQSFDPELGRTLLEFQALVSRKQFLESASEESNEVPSKLHYRNISVNDLCLDFTLPGYSDYVLVSESTKMVSIVNLEEYVSLVVDATIGSGIFRQIDAFKSGFNEVFPLNALQFFTEDELERLLCGEQDTLNFTELMDHIKFDHGYTARSPIAISLLETIEEFECDQRRAFLQFVTGAPRLPPGGLAALDPKLTVVRKHCSCDADMDLPSVMTCANYLKLPPYSSKEIMRQKLLYAITEGQGSFHLS</sequence>
<dbReference type="InterPro" id="IPR011989">
    <property type="entry name" value="ARM-like"/>
</dbReference>
<dbReference type="Gene3D" id="3.90.1750.10">
    <property type="entry name" value="Hect, E3 ligase catalytic domains"/>
    <property type="match status" value="1"/>
</dbReference>
<dbReference type="EC" id="2.3.2.26" evidence="3"/>
<dbReference type="Pfam" id="PF00632">
    <property type="entry name" value="HECT"/>
    <property type="match status" value="1"/>
</dbReference>
<gene>
    <name evidence="9" type="ORF">Cni_G15055</name>
</gene>
<reference evidence="9 10" key="1">
    <citation type="submission" date="2023-10" db="EMBL/GenBank/DDBJ databases">
        <title>Chromosome-scale genome assembly provides insights into flower coloration mechanisms of Canna indica.</title>
        <authorList>
            <person name="Li C."/>
        </authorList>
    </citation>
    <scope>NUCLEOTIDE SEQUENCE [LARGE SCALE GENOMIC DNA]</scope>
    <source>
        <tissue evidence="9">Flower</tissue>
    </source>
</reference>
<dbReference type="InterPro" id="IPR000569">
    <property type="entry name" value="HECT_dom"/>
</dbReference>
<evidence type="ECO:0000256" key="2">
    <source>
        <dbReference type="ARBA" id="ARBA00006331"/>
    </source>
</evidence>
<feature type="compositionally biased region" description="Low complexity" evidence="7">
    <location>
        <begin position="41"/>
        <end position="57"/>
    </location>
</feature>
<dbReference type="CDD" id="cd00078">
    <property type="entry name" value="HECTc"/>
    <property type="match status" value="1"/>
</dbReference>
<name>A0AAQ3KG57_9LILI</name>
<dbReference type="GO" id="GO:0043161">
    <property type="term" value="P:proteasome-mediated ubiquitin-dependent protein catabolic process"/>
    <property type="evidence" value="ECO:0007669"/>
    <property type="project" value="TreeGrafter"/>
</dbReference>
<dbReference type="GO" id="GO:0061630">
    <property type="term" value="F:ubiquitin protein ligase activity"/>
    <property type="evidence" value="ECO:0007669"/>
    <property type="project" value="UniProtKB-EC"/>
</dbReference>
<dbReference type="SUPFAM" id="SSF56204">
    <property type="entry name" value="Hect, E3 ligase catalytic domain"/>
    <property type="match status" value="1"/>
</dbReference>
<keyword evidence="5 6" id="KW-0833">Ubl conjugation pathway</keyword>
<accession>A0AAQ3KG57</accession>
<dbReference type="PANTHER" id="PTHR45670">
    <property type="entry name" value="E3 UBIQUITIN-PROTEIN LIGASE TRIP12"/>
    <property type="match status" value="1"/>
</dbReference>
<evidence type="ECO:0000259" key="8">
    <source>
        <dbReference type="PROSITE" id="PS50237"/>
    </source>
</evidence>
<dbReference type="InterPro" id="IPR045322">
    <property type="entry name" value="HECTD1/TRIP12-like"/>
</dbReference>
<feature type="region of interest" description="Disordered" evidence="7">
    <location>
        <begin position="1"/>
        <end position="69"/>
    </location>
</feature>
<dbReference type="Proteomes" id="UP001327560">
    <property type="component" value="Chromosome 4"/>
</dbReference>
<dbReference type="EMBL" id="CP136893">
    <property type="protein sequence ID" value="WOL06323.1"/>
    <property type="molecule type" value="Genomic_DNA"/>
</dbReference>
<evidence type="ECO:0000256" key="5">
    <source>
        <dbReference type="ARBA" id="ARBA00022786"/>
    </source>
</evidence>